<protein>
    <submittedName>
        <fullName evidence="3">AAA family ATPase</fullName>
    </submittedName>
</protein>
<dbReference type="Gene3D" id="3.40.50.300">
    <property type="entry name" value="P-loop containing nucleotide triphosphate hydrolases"/>
    <property type="match status" value="2"/>
</dbReference>
<reference evidence="3" key="1">
    <citation type="submission" date="2021-07" db="EMBL/GenBank/DDBJ databases">
        <title>Shinella sp. nov., a novel member of the genus Shinella from water.</title>
        <authorList>
            <person name="Deng Y."/>
        </authorList>
    </citation>
    <scope>NUCLEOTIDE SEQUENCE</scope>
    <source>
        <strain evidence="3">CPCC 100929</strain>
    </source>
</reference>
<dbReference type="CDD" id="cd00267">
    <property type="entry name" value="ABC_ATPase"/>
    <property type="match status" value="1"/>
</dbReference>
<dbReference type="RefSeq" id="WP_256117754.1">
    <property type="nucleotide sequence ID" value="NZ_WHSB02000004.1"/>
</dbReference>
<feature type="domain" description="Rad50/SbcC-type AAA" evidence="2">
    <location>
        <begin position="282"/>
        <end position="334"/>
    </location>
</feature>
<gene>
    <name evidence="3" type="ORF">GB927_014360</name>
</gene>
<proteinExistence type="predicted"/>
<dbReference type="SUPFAM" id="SSF52540">
    <property type="entry name" value="P-loop containing nucleoside triphosphate hydrolases"/>
    <property type="match status" value="1"/>
</dbReference>
<dbReference type="PANTHER" id="PTHR43581">
    <property type="entry name" value="ATP/GTP PHOSPHATASE"/>
    <property type="match status" value="1"/>
</dbReference>
<dbReference type="Pfam" id="PF13476">
    <property type="entry name" value="AAA_23"/>
    <property type="match status" value="1"/>
</dbReference>
<name>A0ABT1R7R5_9HYPH</name>
<dbReference type="PANTHER" id="PTHR43581:SF2">
    <property type="entry name" value="EXCINUCLEASE ATPASE SUBUNIT"/>
    <property type="match status" value="1"/>
</dbReference>
<organism evidence="3 4">
    <name type="scientific">Shinella lacus</name>
    <dbReference type="NCBI Taxonomy" id="2654216"/>
    <lineage>
        <taxon>Bacteria</taxon>
        <taxon>Pseudomonadati</taxon>
        <taxon>Pseudomonadota</taxon>
        <taxon>Alphaproteobacteria</taxon>
        <taxon>Hyphomicrobiales</taxon>
        <taxon>Rhizobiaceae</taxon>
        <taxon>Shinella</taxon>
    </lineage>
</organism>
<sequence>MIRIERDATSPYPPSLVQEGWFEIDRFYAALPPARREQRRNPVEKLWTRIVRPAREALQQAFHGKCAYCESAIGITADLVIDHFRPKSGATDVKGTASPDHYAWLTLEWLNHYASCPACNRAKRAIFPVEGERAEPMTPIEAIIETERAILVDPCRDDPGQHLSFSSDGTVRALTERGAATIQILNLNRAPLVRERKETYSRTVSAIEASERSGRVPTWRLLDQLLDDHPPYVAVIRQAFDERERGRPTLQPNFAVPEERRSADEVILDADSFRLNARSIARVEISNFKSLRQLDVTFAEQTGDAAPWLMLLGENAAGKSNVLQAIGLALAGAEEASRFMRPSRVLSIGANEGWVRLTFFDKEMPTELHFHRGSKSFEGTPRPSAVVLGFGALRYAEPRRSRRAEDPATQFAKVAPLLQSVARIPHPAAWLLDLDEHRFGAAALALRELLPIGDESDIVKRGSRILFTIGDHQAPLNDLSAGYQTVVGMACAIMRMLFERWENLLSASAIVLIDELDAHLHPRWKMRIVSSLRKAFPQVQFVASTHDPLVLRGIRNNEVAVLRRVPGQGTMIDQDLPPIEGMNVEDLLTSRHFGLDSLLDPEVEARLTELYYLRSLPRTNDTSERIAELRDTIGDREALGGNRREQIALLATDEFLRSASARGGMQVRQAASEATILRLQQLLDASRTEVP</sequence>
<dbReference type="InterPro" id="IPR003959">
    <property type="entry name" value="ATPase_AAA_core"/>
</dbReference>
<dbReference type="Gene3D" id="1.10.30.50">
    <property type="match status" value="1"/>
</dbReference>
<dbReference type="InterPro" id="IPR038729">
    <property type="entry name" value="Rad50/SbcC_AAA"/>
</dbReference>
<accession>A0ABT1R7R5</accession>
<evidence type="ECO:0000313" key="3">
    <source>
        <dbReference type="EMBL" id="MCQ4631233.1"/>
    </source>
</evidence>
<feature type="domain" description="ATPase AAA-type core" evidence="1">
    <location>
        <begin position="475"/>
        <end position="551"/>
    </location>
</feature>
<dbReference type="Proteomes" id="UP000996601">
    <property type="component" value="Unassembled WGS sequence"/>
</dbReference>
<evidence type="ECO:0000259" key="1">
    <source>
        <dbReference type="Pfam" id="PF13304"/>
    </source>
</evidence>
<comment type="caution">
    <text evidence="3">The sequence shown here is derived from an EMBL/GenBank/DDBJ whole genome shotgun (WGS) entry which is preliminary data.</text>
</comment>
<dbReference type="EMBL" id="WHSB02000004">
    <property type="protein sequence ID" value="MCQ4631233.1"/>
    <property type="molecule type" value="Genomic_DNA"/>
</dbReference>
<dbReference type="Pfam" id="PF13304">
    <property type="entry name" value="AAA_21"/>
    <property type="match status" value="1"/>
</dbReference>
<evidence type="ECO:0000259" key="2">
    <source>
        <dbReference type="Pfam" id="PF13476"/>
    </source>
</evidence>
<dbReference type="InterPro" id="IPR051396">
    <property type="entry name" value="Bact_Antivir_Def_Nuclease"/>
</dbReference>
<dbReference type="InterPro" id="IPR003615">
    <property type="entry name" value="HNH_nuc"/>
</dbReference>
<evidence type="ECO:0000313" key="4">
    <source>
        <dbReference type="Proteomes" id="UP000996601"/>
    </source>
</evidence>
<dbReference type="CDD" id="cd00085">
    <property type="entry name" value="HNHc"/>
    <property type="match status" value="1"/>
</dbReference>
<dbReference type="InterPro" id="IPR027417">
    <property type="entry name" value="P-loop_NTPase"/>
</dbReference>
<keyword evidence="4" id="KW-1185">Reference proteome</keyword>